<organism evidence="2">
    <name type="scientific">Notodromas monacha</name>
    <dbReference type="NCBI Taxonomy" id="399045"/>
    <lineage>
        <taxon>Eukaryota</taxon>
        <taxon>Metazoa</taxon>
        <taxon>Ecdysozoa</taxon>
        <taxon>Arthropoda</taxon>
        <taxon>Crustacea</taxon>
        <taxon>Oligostraca</taxon>
        <taxon>Ostracoda</taxon>
        <taxon>Podocopa</taxon>
        <taxon>Podocopida</taxon>
        <taxon>Cypridocopina</taxon>
        <taxon>Cypridoidea</taxon>
        <taxon>Cyprididae</taxon>
        <taxon>Notodromas</taxon>
    </lineage>
</organism>
<dbReference type="AlphaFoldDB" id="A0A7R9C212"/>
<sequence>MIIENMTDDWFEGILKATVDKTATVVSVEIKPGLEIGENYGSSTFRIRIHYKTETDDGTGGEKVLHAFAKLPPTVESHRAFLDSHDIFEREAIVYNQLLPEIYKNSVAKNVPSPKVYFASGKEETQIILMEDLVARDFALGNRRTGFDLEETKCVLEAFASFHAHSFALRERSDLSLEDFKEQFGTLGTYDMLTSPSVLALFCDRASGQRLLNALKAHLGGTTEENDELIRRVEEYMKTDMRERIVSLMKPTKFSCFVLGDCWVNNMMIRYEEIDGVKVPREACLLDFQITRFARPMMDLAYFWYTSTCREVFNNFDAVFEFYYEEFVKWLKLLGSQMGQTLTLSELLEEFEAVEEMGFNMSLFGLAVLMISREDFGEDYGQGGFAEDFPRLVENVLNGSNGKKVIDRFVDHAKRAMKQNIL</sequence>
<dbReference type="SMART" id="SM00587">
    <property type="entry name" value="CHK"/>
    <property type="match status" value="1"/>
</dbReference>
<dbReference type="InterPro" id="IPR011009">
    <property type="entry name" value="Kinase-like_dom_sf"/>
</dbReference>
<keyword evidence="3" id="KW-1185">Reference proteome</keyword>
<dbReference type="Gene3D" id="3.90.1200.10">
    <property type="match status" value="1"/>
</dbReference>
<dbReference type="PANTHER" id="PTHR11012">
    <property type="entry name" value="PROTEIN KINASE-LIKE DOMAIN-CONTAINING"/>
    <property type="match status" value="1"/>
</dbReference>
<dbReference type="EMBL" id="OA890434">
    <property type="protein sequence ID" value="CAD7284488.1"/>
    <property type="molecule type" value="Genomic_DNA"/>
</dbReference>
<proteinExistence type="predicted"/>
<name>A0A7R9C212_9CRUS</name>
<dbReference type="InterPro" id="IPR004119">
    <property type="entry name" value="EcKL"/>
</dbReference>
<evidence type="ECO:0000313" key="2">
    <source>
        <dbReference type="EMBL" id="CAD7284488.1"/>
    </source>
</evidence>
<dbReference type="InterPro" id="IPR015897">
    <property type="entry name" value="CHK_kinase-like"/>
</dbReference>
<protein>
    <recommendedName>
        <fullName evidence="1">CHK kinase-like domain-containing protein</fullName>
    </recommendedName>
</protein>
<dbReference type="EMBL" id="CAJPEX010008397">
    <property type="protein sequence ID" value="CAG0924640.1"/>
    <property type="molecule type" value="Genomic_DNA"/>
</dbReference>
<evidence type="ECO:0000313" key="3">
    <source>
        <dbReference type="Proteomes" id="UP000678499"/>
    </source>
</evidence>
<evidence type="ECO:0000259" key="1">
    <source>
        <dbReference type="SMART" id="SM00587"/>
    </source>
</evidence>
<dbReference type="SUPFAM" id="SSF56112">
    <property type="entry name" value="Protein kinase-like (PK-like)"/>
    <property type="match status" value="1"/>
</dbReference>
<gene>
    <name evidence="2" type="ORF">NMOB1V02_LOCUS12094</name>
</gene>
<feature type="domain" description="CHK kinase-like" evidence="1">
    <location>
        <begin position="128"/>
        <end position="333"/>
    </location>
</feature>
<accession>A0A7R9C212</accession>
<reference evidence="2" key="1">
    <citation type="submission" date="2020-11" db="EMBL/GenBank/DDBJ databases">
        <authorList>
            <person name="Tran Van P."/>
        </authorList>
    </citation>
    <scope>NUCLEOTIDE SEQUENCE</scope>
</reference>
<dbReference type="PANTHER" id="PTHR11012:SF30">
    <property type="entry name" value="PROTEIN KINASE-LIKE DOMAIN-CONTAINING"/>
    <property type="match status" value="1"/>
</dbReference>
<dbReference type="Pfam" id="PF02958">
    <property type="entry name" value="EcKL"/>
    <property type="match status" value="1"/>
</dbReference>
<dbReference type="Proteomes" id="UP000678499">
    <property type="component" value="Unassembled WGS sequence"/>
</dbReference>
<dbReference type="OrthoDB" id="5396515at2759"/>